<gene>
    <name evidence="3" type="ORF">EIN_406080</name>
</gene>
<dbReference type="VEuPathDB" id="AmoebaDB:EIN_406080"/>
<evidence type="ECO:0000313" key="3">
    <source>
        <dbReference type="EMBL" id="ELP90154.1"/>
    </source>
</evidence>
<sequence length="462" mass="53060">MCVSEKTRKAKDERMEEHFGSMTESETAVDDDEIDSLIQTVFSDTQPPQHFTTEDFIDSNTQTARIEGKMYSLKDTVNVISQSFPTFTQPQNHFDFSLMDILTQNILTPYLAQLPQTTMAFEASKSLFPNSYLDQFVAARYSLSCYFKAMQLFSKSLLECGQCSNEKFRVIFCVINGGKIQDFLAKTQCLFKTVIKTPTLVLHGMYPGDVIVFADVMENKEMKVYAWGSVEQSPSVNNPAAFELNFSVRDFSAINEFSLRCEEYSVLCESDGLSFLLSNNKTIAETVFAYLMSELVKKERDTFSFVTTIVEPQFCTLCRNELKYQRSTCRHCPGCDDYFHEKCLSEENSMYCCSDCYSNSFVRCEASGTLYPFQRLKRCLLCRSKFVCQKEIELRGVTMFCCRECRGKYQSAVSNFYMEKCYSVAAQKMSEMYHAFPEIKDNPNFFLAMLFVVREDIKKGSS</sequence>
<dbReference type="OMA" id="ERMEEHF"/>
<protein>
    <recommendedName>
        <fullName evidence="2">Phorbol-ester/DAG-type domain-containing protein</fullName>
    </recommendedName>
</protein>
<dbReference type="AlphaFoldDB" id="A0A0A1UCY3"/>
<dbReference type="KEGG" id="eiv:EIN_406080"/>
<evidence type="ECO:0000313" key="4">
    <source>
        <dbReference type="Proteomes" id="UP000014680"/>
    </source>
</evidence>
<reference evidence="3 4" key="1">
    <citation type="submission" date="2012-10" db="EMBL/GenBank/DDBJ databases">
        <authorList>
            <person name="Zafar N."/>
            <person name="Inman J."/>
            <person name="Hall N."/>
            <person name="Lorenzi H."/>
            <person name="Caler E."/>
        </authorList>
    </citation>
    <scope>NUCLEOTIDE SEQUENCE [LARGE SCALE GENOMIC DNA]</scope>
    <source>
        <strain evidence="3 4">IP1</strain>
    </source>
</reference>
<accession>A0A0A1UCY3</accession>
<dbReference type="Proteomes" id="UP000014680">
    <property type="component" value="Unassembled WGS sequence"/>
</dbReference>
<dbReference type="GeneID" id="14889109"/>
<feature type="domain" description="Phorbol-ester/DAG-type" evidence="2">
    <location>
        <begin position="300"/>
        <end position="352"/>
    </location>
</feature>
<evidence type="ECO:0000259" key="2">
    <source>
        <dbReference type="PROSITE" id="PS50081"/>
    </source>
</evidence>
<name>A0A0A1UCY3_ENTIV</name>
<feature type="region of interest" description="Disordered" evidence="1">
    <location>
        <begin position="1"/>
        <end position="28"/>
    </location>
</feature>
<feature type="compositionally biased region" description="Basic and acidic residues" evidence="1">
    <location>
        <begin position="1"/>
        <end position="19"/>
    </location>
</feature>
<dbReference type="EMBL" id="KB206537">
    <property type="protein sequence ID" value="ELP90154.1"/>
    <property type="molecule type" value="Genomic_DNA"/>
</dbReference>
<organism evidence="3 4">
    <name type="scientific">Entamoeba invadens IP1</name>
    <dbReference type="NCBI Taxonomy" id="370355"/>
    <lineage>
        <taxon>Eukaryota</taxon>
        <taxon>Amoebozoa</taxon>
        <taxon>Evosea</taxon>
        <taxon>Archamoebae</taxon>
        <taxon>Mastigamoebida</taxon>
        <taxon>Entamoebidae</taxon>
        <taxon>Entamoeba</taxon>
    </lineage>
</organism>
<dbReference type="InterPro" id="IPR002219">
    <property type="entry name" value="PKC_DAG/PE"/>
</dbReference>
<keyword evidence="4" id="KW-1185">Reference proteome</keyword>
<evidence type="ECO:0000256" key="1">
    <source>
        <dbReference type="SAM" id="MobiDB-lite"/>
    </source>
</evidence>
<dbReference type="PROSITE" id="PS50081">
    <property type="entry name" value="ZF_DAG_PE_2"/>
    <property type="match status" value="1"/>
</dbReference>
<dbReference type="RefSeq" id="XP_004256925.1">
    <property type="nucleotide sequence ID" value="XM_004256877.1"/>
</dbReference>
<proteinExistence type="predicted"/>